<reference evidence="14 15" key="1">
    <citation type="submission" date="2019-11" db="EMBL/GenBank/DDBJ databases">
        <title>Comparative genomics of hydrocarbon-degrading Desulfosarcina strains.</title>
        <authorList>
            <person name="Watanabe M."/>
            <person name="Kojima H."/>
            <person name="Fukui M."/>
        </authorList>
    </citation>
    <scope>NUCLEOTIDE SEQUENCE [LARGE SCALE GENOMIC DNA]</scope>
    <source>
        <strain evidence="14 15">PP31</strain>
    </source>
</reference>
<organism evidence="14 15">
    <name type="scientific">Desulfosarcina widdelii</name>
    <dbReference type="NCBI Taxonomy" id="947919"/>
    <lineage>
        <taxon>Bacteria</taxon>
        <taxon>Pseudomonadati</taxon>
        <taxon>Thermodesulfobacteriota</taxon>
        <taxon>Desulfobacteria</taxon>
        <taxon>Desulfobacterales</taxon>
        <taxon>Desulfosarcinaceae</taxon>
        <taxon>Desulfosarcina</taxon>
    </lineage>
</organism>
<feature type="transmembrane region" description="Helical" evidence="13">
    <location>
        <begin position="156"/>
        <end position="174"/>
    </location>
</feature>
<feature type="transmembrane region" description="Helical" evidence="13">
    <location>
        <begin position="200"/>
        <end position="221"/>
    </location>
</feature>
<dbReference type="OrthoDB" id="9812956at2"/>
<evidence type="ECO:0000256" key="5">
    <source>
        <dbReference type="ARBA" id="ARBA00022475"/>
    </source>
</evidence>
<dbReference type="AlphaFoldDB" id="A0A5K7ZKF7"/>
<evidence type="ECO:0000256" key="4">
    <source>
        <dbReference type="ARBA" id="ARBA00022448"/>
    </source>
</evidence>
<keyword evidence="6" id="KW-0533">Nickel</keyword>
<gene>
    <name evidence="14" type="ORF">DSCW_39340</name>
</gene>
<feature type="transmembrane region" description="Helical" evidence="13">
    <location>
        <begin position="74"/>
        <end position="92"/>
    </location>
</feature>
<comment type="subcellular location">
    <subcellularLocation>
        <location evidence="2 13">Cell membrane</location>
        <topology evidence="2 13">Multi-pass membrane protein</topology>
    </subcellularLocation>
</comment>
<keyword evidence="15" id="KW-1185">Reference proteome</keyword>
<dbReference type="PANTHER" id="PTHR40659">
    <property type="entry name" value="NICKEL/COBALT EFFLUX SYSTEM RCNA"/>
    <property type="match status" value="1"/>
</dbReference>
<dbReference type="RefSeq" id="WP_155305339.1">
    <property type="nucleotide sequence ID" value="NZ_AP021875.1"/>
</dbReference>
<dbReference type="GO" id="GO:0010045">
    <property type="term" value="P:response to nickel cation"/>
    <property type="evidence" value="ECO:0007669"/>
    <property type="project" value="TreeGrafter"/>
</dbReference>
<evidence type="ECO:0000256" key="10">
    <source>
        <dbReference type="ARBA" id="ARBA00023112"/>
    </source>
</evidence>
<evidence type="ECO:0000256" key="9">
    <source>
        <dbReference type="ARBA" id="ARBA00023065"/>
    </source>
</evidence>
<name>A0A5K7ZKF7_9BACT</name>
<evidence type="ECO:0000256" key="8">
    <source>
        <dbReference type="ARBA" id="ARBA00022989"/>
    </source>
</evidence>
<keyword evidence="12" id="KW-0170">Cobalt</keyword>
<keyword evidence="5" id="KW-1003">Cell membrane</keyword>
<keyword evidence="8 13" id="KW-1133">Transmembrane helix</keyword>
<keyword evidence="4 13" id="KW-0813">Transport</keyword>
<evidence type="ECO:0000256" key="1">
    <source>
        <dbReference type="ARBA" id="ARBA00002510"/>
    </source>
</evidence>
<evidence type="ECO:0000313" key="15">
    <source>
        <dbReference type="Proteomes" id="UP000427769"/>
    </source>
</evidence>
<evidence type="ECO:0000256" key="7">
    <source>
        <dbReference type="ARBA" id="ARBA00022692"/>
    </source>
</evidence>
<feature type="transmembrane region" description="Helical" evidence="13">
    <location>
        <begin position="275"/>
        <end position="296"/>
    </location>
</feature>
<protein>
    <recommendedName>
        <fullName evidence="13">Nickel/cobalt efflux system</fullName>
    </recommendedName>
</protein>
<evidence type="ECO:0000256" key="11">
    <source>
        <dbReference type="ARBA" id="ARBA00023136"/>
    </source>
</evidence>
<dbReference type="PANTHER" id="PTHR40659:SF1">
    <property type="entry name" value="NICKEL_COBALT EFFLUX SYSTEM RCNA"/>
    <property type="match status" value="1"/>
</dbReference>
<feature type="transmembrane region" description="Helical" evidence="13">
    <location>
        <begin position="227"/>
        <end position="255"/>
    </location>
</feature>
<dbReference type="GO" id="GO:0046583">
    <property type="term" value="F:monoatomic cation efflux transmembrane transporter activity"/>
    <property type="evidence" value="ECO:0007669"/>
    <property type="project" value="TreeGrafter"/>
</dbReference>
<evidence type="ECO:0000256" key="12">
    <source>
        <dbReference type="ARBA" id="ARBA00023285"/>
    </source>
</evidence>
<dbReference type="GO" id="GO:0005886">
    <property type="term" value="C:plasma membrane"/>
    <property type="evidence" value="ECO:0007669"/>
    <property type="project" value="UniProtKB-SubCell"/>
</dbReference>
<keyword evidence="10" id="KW-0921">Nickel transport</keyword>
<dbReference type="GO" id="GO:0032025">
    <property type="term" value="P:response to cobalt ion"/>
    <property type="evidence" value="ECO:0007669"/>
    <property type="project" value="TreeGrafter"/>
</dbReference>
<dbReference type="Proteomes" id="UP000427769">
    <property type="component" value="Chromosome"/>
</dbReference>
<comment type="similarity">
    <text evidence="13">Belongs to the NiCoT transporter (TC 2.A.52) family.</text>
</comment>
<sequence length="301" mass="32177">MKRLLPVAIIFILLLPWIGPAGAGNPFTSKPGSRYVSPEPPIQSPFVMKIVVWQHRLQQTLSDLIREFKSDERFVPLIALIGLAFAYGVIHASGPGHGKVVAMSYVLSHRPSILGGVIFALCIAMIHGVSGIVGVIGLRYVIQRSVGQTLGSVTEITQMVSFGLIAILGLRILVKHTAALFFRKNSPPEKKPQAIAGKSVWPWAIAVGVVPCPAVVMVMLFCMSMDGLLLGLLLALCIALGMGTTISLVVTTAVLGKTGVLRAVSEKRFETVETVIGMLSGAAIVVFGALFCIPAIHRVFY</sequence>
<keyword evidence="9" id="KW-0406">Ion transport</keyword>
<dbReference type="Pfam" id="PF03824">
    <property type="entry name" value="NicO"/>
    <property type="match status" value="1"/>
</dbReference>
<keyword evidence="3" id="KW-0171">Cobalt transport</keyword>
<dbReference type="InterPro" id="IPR011541">
    <property type="entry name" value="Ni/Co_transpt_high_affinity"/>
</dbReference>
<evidence type="ECO:0000313" key="14">
    <source>
        <dbReference type="EMBL" id="BBO76517.1"/>
    </source>
</evidence>
<dbReference type="EMBL" id="AP021875">
    <property type="protein sequence ID" value="BBO76517.1"/>
    <property type="molecule type" value="Genomic_DNA"/>
</dbReference>
<dbReference type="KEGG" id="dwd:DSCW_39340"/>
<feature type="transmembrane region" description="Helical" evidence="13">
    <location>
        <begin position="113"/>
        <end position="136"/>
    </location>
</feature>
<evidence type="ECO:0000256" key="2">
    <source>
        <dbReference type="ARBA" id="ARBA00004651"/>
    </source>
</evidence>
<keyword evidence="7 13" id="KW-0812">Transmembrane</keyword>
<dbReference type="GO" id="GO:0006824">
    <property type="term" value="P:cobalt ion transport"/>
    <property type="evidence" value="ECO:0007669"/>
    <property type="project" value="UniProtKB-KW"/>
</dbReference>
<evidence type="ECO:0000256" key="13">
    <source>
        <dbReference type="RuleBase" id="RU362101"/>
    </source>
</evidence>
<dbReference type="GO" id="GO:0015099">
    <property type="term" value="F:nickel cation transmembrane transporter activity"/>
    <property type="evidence" value="ECO:0007669"/>
    <property type="project" value="UniProtKB-UniRule"/>
</dbReference>
<keyword evidence="11 13" id="KW-0472">Membrane</keyword>
<evidence type="ECO:0000256" key="6">
    <source>
        <dbReference type="ARBA" id="ARBA00022596"/>
    </source>
</evidence>
<proteinExistence type="inferred from homology"/>
<comment type="function">
    <text evidence="1">Efflux system for nickel and cobalt.</text>
</comment>
<accession>A0A5K7ZKF7</accession>
<evidence type="ECO:0000256" key="3">
    <source>
        <dbReference type="ARBA" id="ARBA00022426"/>
    </source>
</evidence>
<dbReference type="InterPro" id="IPR051224">
    <property type="entry name" value="NiCoT_RcnA"/>
</dbReference>